<dbReference type="EMBL" id="BOPG01000030">
    <property type="protein sequence ID" value="GIJ57314.1"/>
    <property type="molecule type" value="Genomic_DNA"/>
</dbReference>
<sequence length="396" mass="43269">MDYFMPQLLNTLIGEAETDARAVLDRLVDTPDGAAVDPAGLVLSDATARTKLERDRAGRFALMFETLTDKYANAARSTALLRDVAAGRRGFVLFLRGFSFKEHPFAGSGVGHEADLDEYRTRVDLATAIAPVPVVLVRNPGTSESLIAVFSGAEAAAPNSFAIDLGSDWYRAVATLVPAASFIVVRNPILGPGLHAELAMIEGSRRLGDTYFTHPTGAQQPLDAAALTRMRGATPKPPRAAPFPFPATVPWLQGDRRERVAANAFFLFDYLNSLADRGSPMPRDMQTRLLFSTVATAVGLERLDLLVMALSSYAQVLTQYRPDQLPDAEETVRGYFALLERLVGAIRSVADTRDAHDVMEFRDLDRLRQVLAGNEDQDRLTRTTTKIVGHLLSTPR</sequence>
<dbReference type="AlphaFoldDB" id="A0A8J3Z4T0"/>
<dbReference type="RefSeq" id="WP_203996546.1">
    <property type="nucleotide sequence ID" value="NZ_BOPG01000030.1"/>
</dbReference>
<accession>A0A8J3Z4T0</accession>
<gene>
    <name evidence="1" type="ORF">Vau01_048300</name>
</gene>
<dbReference type="Proteomes" id="UP000612585">
    <property type="component" value="Unassembled WGS sequence"/>
</dbReference>
<comment type="caution">
    <text evidence="1">The sequence shown here is derived from an EMBL/GenBank/DDBJ whole genome shotgun (WGS) entry which is preliminary data.</text>
</comment>
<protein>
    <submittedName>
        <fullName evidence="1">Uncharacterized protein</fullName>
    </submittedName>
</protein>
<evidence type="ECO:0000313" key="2">
    <source>
        <dbReference type="Proteomes" id="UP000612585"/>
    </source>
</evidence>
<organism evidence="1 2">
    <name type="scientific">Virgisporangium aurantiacum</name>
    <dbReference type="NCBI Taxonomy" id="175570"/>
    <lineage>
        <taxon>Bacteria</taxon>
        <taxon>Bacillati</taxon>
        <taxon>Actinomycetota</taxon>
        <taxon>Actinomycetes</taxon>
        <taxon>Micromonosporales</taxon>
        <taxon>Micromonosporaceae</taxon>
        <taxon>Virgisporangium</taxon>
    </lineage>
</organism>
<evidence type="ECO:0000313" key="1">
    <source>
        <dbReference type="EMBL" id="GIJ57314.1"/>
    </source>
</evidence>
<keyword evidence="2" id="KW-1185">Reference proteome</keyword>
<name>A0A8J3Z4T0_9ACTN</name>
<proteinExistence type="predicted"/>
<reference evidence="1" key="1">
    <citation type="submission" date="2021-01" db="EMBL/GenBank/DDBJ databases">
        <title>Whole genome shotgun sequence of Virgisporangium aurantiacum NBRC 16421.</title>
        <authorList>
            <person name="Komaki H."/>
            <person name="Tamura T."/>
        </authorList>
    </citation>
    <scope>NUCLEOTIDE SEQUENCE</scope>
    <source>
        <strain evidence="1">NBRC 16421</strain>
    </source>
</reference>